<gene>
    <name evidence="1" type="ORF">IO89_11510</name>
</gene>
<evidence type="ECO:0008006" key="3">
    <source>
        <dbReference type="Google" id="ProtNLM"/>
    </source>
</evidence>
<reference evidence="1 2" key="1">
    <citation type="submission" date="2014-07" db="EMBL/GenBank/DDBJ databases">
        <title>Epilithonimonas lactis LMG 22401 Genome.</title>
        <authorList>
            <person name="Pipes S.E."/>
            <person name="Stropko S.J."/>
        </authorList>
    </citation>
    <scope>NUCLEOTIDE SEQUENCE [LARGE SCALE GENOMIC DNA]</scope>
    <source>
        <strain evidence="1 2">LMG 24401</strain>
    </source>
</reference>
<dbReference type="AlphaFoldDB" id="A0A085BEG7"/>
<dbReference type="RefSeq" id="WP_034976448.1">
    <property type="nucleotide sequence ID" value="NZ_FOFI01000001.1"/>
</dbReference>
<evidence type="ECO:0000313" key="1">
    <source>
        <dbReference type="EMBL" id="KFC20862.1"/>
    </source>
</evidence>
<keyword evidence="2" id="KW-1185">Reference proteome</keyword>
<dbReference type="Proteomes" id="UP000028623">
    <property type="component" value="Unassembled WGS sequence"/>
</dbReference>
<dbReference type="STRING" id="421072.SAMN04488097_0178"/>
<organism evidence="1 2">
    <name type="scientific">Epilithonimonas lactis</name>
    <dbReference type="NCBI Taxonomy" id="421072"/>
    <lineage>
        <taxon>Bacteria</taxon>
        <taxon>Pseudomonadati</taxon>
        <taxon>Bacteroidota</taxon>
        <taxon>Flavobacteriia</taxon>
        <taxon>Flavobacteriales</taxon>
        <taxon>Weeksellaceae</taxon>
        <taxon>Chryseobacterium group</taxon>
        <taxon>Epilithonimonas</taxon>
    </lineage>
</organism>
<name>A0A085BEG7_9FLAO</name>
<evidence type="ECO:0000313" key="2">
    <source>
        <dbReference type="Proteomes" id="UP000028623"/>
    </source>
</evidence>
<dbReference type="OrthoDB" id="1253287at2"/>
<accession>A0A085BEG7</accession>
<dbReference type="PROSITE" id="PS51257">
    <property type="entry name" value="PROKAR_LIPOPROTEIN"/>
    <property type="match status" value="1"/>
</dbReference>
<protein>
    <recommendedName>
        <fullName evidence="3">Lipoprotein</fullName>
    </recommendedName>
</protein>
<sequence>MKFFILIFFAICLVVGCNKEKVDVENFDKFKVSQSVIPDSISHKLVQKNNSIVSEQSLAISPYKYPSYNENYICNASIIENDTLNIWINNYNGYFGNGILAQVFGNKFRIKSVTPKVIKGTKFENYELKTQELILDKTAFKRGDSLFGYLNFECVVDSAKSKKMFGYFKTKVQ</sequence>
<comment type="caution">
    <text evidence="1">The sequence shown here is derived from an EMBL/GenBank/DDBJ whole genome shotgun (WGS) entry which is preliminary data.</text>
</comment>
<proteinExistence type="predicted"/>
<dbReference type="EMBL" id="JPLY01000004">
    <property type="protein sequence ID" value="KFC20862.1"/>
    <property type="molecule type" value="Genomic_DNA"/>
</dbReference>